<protein>
    <submittedName>
        <fullName evidence="2">Uncharacterized protein</fullName>
    </submittedName>
</protein>
<sequence>MMAKLGTYIRTVLHNYNFPPFHSYDFLVASRMDFLNCFIIYIIVIPVETLLASVGVKYLQTSLCGFLVLVVSFHNYSALYSIVNHSMQL</sequence>
<keyword evidence="1" id="KW-0812">Transmembrane</keyword>
<accession>A0A087UQ71</accession>
<organism evidence="2 3">
    <name type="scientific">Stegodyphus mimosarum</name>
    <name type="common">African social velvet spider</name>
    <dbReference type="NCBI Taxonomy" id="407821"/>
    <lineage>
        <taxon>Eukaryota</taxon>
        <taxon>Metazoa</taxon>
        <taxon>Ecdysozoa</taxon>
        <taxon>Arthropoda</taxon>
        <taxon>Chelicerata</taxon>
        <taxon>Arachnida</taxon>
        <taxon>Araneae</taxon>
        <taxon>Araneomorphae</taxon>
        <taxon>Entelegynae</taxon>
        <taxon>Eresoidea</taxon>
        <taxon>Eresidae</taxon>
        <taxon>Stegodyphus</taxon>
    </lineage>
</organism>
<evidence type="ECO:0000313" key="2">
    <source>
        <dbReference type="EMBL" id="KFM79510.1"/>
    </source>
</evidence>
<name>A0A087UQ71_STEMI</name>
<keyword evidence="1" id="KW-0472">Membrane</keyword>
<evidence type="ECO:0000256" key="1">
    <source>
        <dbReference type="SAM" id="Phobius"/>
    </source>
</evidence>
<reference evidence="2 3" key="1">
    <citation type="submission" date="2013-11" db="EMBL/GenBank/DDBJ databases">
        <title>Genome sequencing of Stegodyphus mimosarum.</title>
        <authorList>
            <person name="Bechsgaard J."/>
        </authorList>
    </citation>
    <scope>NUCLEOTIDE SEQUENCE [LARGE SCALE GENOMIC DNA]</scope>
</reference>
<keyword evidence="3" id="KW-1185">Reference proteome</keyword>
<feature type="non-terminal residue" evidence="2">
    <location>
        <position position="89"/>
    </location>
</feature>
<dbReference type="Proteomes" id="UP000054359">
    <property type="component" value="Unassembled WGS sequence"/>
</dbReference>
<dbReference type="AlphaFoldDB" id="A0A087UQ71"/>
<dbReference type="EMBL" id="KK120991">
    <property type="protein sequence ID" value="KFM79510.1"/>
    <property type="molecule type" value="Genomic_DNA"/>
</dbReference>
<gene>
    <name evidence="2" type="ORF">X975_26954</name>
</gene>
<evidence type="ECO:0000313" key="3">
    <source>
        <dbReference type="Proteomes" id="UP000054359"/>
    </source>
</evidence>
<keyword evidence="1" id="KW-1133">Transmembrane helix</keyword>
<feature type="transmembrane region" description="Helical" evidence="1">
    <location>
        <begin position="58"/>
        <end position="83"/>
    </location>
</feature>
<proteinExistence type="predicted"/>
<feature type="transmembrane region" description="Helical" evidence="1">
    <location>
        <begin position="34"/>
        <end position="52"/>
    </location>
</feature>